<dbReference type="RefSeq" id="WP_249475431.1">
    <property type="nucleotide sequence ID" value="NZ_JAMBEP010000003.1"/>
</dbReference>
<evidence type="ECO:0000256" key="1">
    <source>
        <dbReference type="SAM" id="MobiDB-lite"/>
    </source>
</evidence>
<accession>A0ABT0MLC5</accession>
<proteinExistence type="predicted"/>
<evidence type="ECO:0000313" key="2">
    <source>
        <dbReference type="EMBL" id="MCL1635681.1"/>
    </source>
</evidence>
<protein>
    <submittedName>
        <fullName evidence="2">Uncharacterized protein</fullName>
    </submittedName>
</protein>
<feature type="compositionally biased region" description="Low complexity" evidence="1">
    <location>
        <begin position="46"/>
        <end position="72"/>
    </location>
</feature>
<organism evidence="2 3">
    <name type="scientific">Luteimonas galliterrae</name>
    <dbReference type="NCBI Taxonomy" id="2940486"/>
    <lineage>
        <taxon>Bacteria</taxon>
        <taxon>Pseudomonadati</taxon>
        <taxon>Pseudomonadota</taxon>
        <taxon>Gammaproteobacteria</taxon>
        <taxon>Lysobacterales</taxon>
        <taxon>Lysobacteraceae</taxon>
        <taxon>Luteimonas</taxon>
    </lineage>
</organism>
<dbReference type="Proteomes" id="UP001431217">
    <property type="component" value="Unassembled WGS sequence"/>
</dbReference>
<sequence length="715" mass="76710">MPIVSTIHDLRERIAMGEIYGVNSQTYAHLPPEDQQAIKQAYLADQQAPAEAPAPTAPAAAPARTPAEATTPQEAVQAIHALPVPDTSDLAGMPSYAAQSVYEGRAQTFNQTRAEAAQAALDRMAPQRSDFAGLNGATASYEYSQSLQYFNSDPYVRELNRIVAEATDKPNQIPSYLTDAPARVDPQQVPLPQMRGALALLGVDLPPNATPEQVAAGYRILSTVPEDMMGALINPGSQVTFNTGAGGLSTPSFVPVRGEAGVAVEGKTELSDVQTGVNFEQTQQFRMSVQTQGEAGIDFGRTPLGKLYKWADRLGQLPDSVRALSDSSPMLSRLVRGLPVSGSYHEFSGARLTYEAVVTPQQGTQLANGQLEAAPNPLDPLNMPTGTSVLIRGQSLQGSEWEAAYKAFTVGGSTTNLEGMGFGVRRLEGSVVEVYSGPVKTVENEMFLGLGRQGTLAIGLATEHKSETQNMSVARIDLSTSEGQAAYQQFMSTGQVPGWSPPGVQQSGTTSIYTGEHAAFIGVQVGGLELGGSSDSQLTIARTTWQDGTIEQRNTYALGNNHVSDVSFNIGPDGKPIDAQTQWRVVLGNYDSTLTSYLNDAYHRDLSNPQSSYGRFDGDQHVQLTFSTADLMALRDQARDYVRGLQGQEKLDALDRDPVVAFGMEESLAAAKTPEDVYRIVSNDFYQFHMAEDLLGMSLQTGRTIPGQMAIRDAG</sequence>
<comment type="caution">
    <text evidence="2">The sequence shown here is derived from an EMBL/GenBank/DDBJ whole genome shotgun (WGS) entry which is preliminary data.</text>
</comment>
<dbReference type="EMBL" id="JAMBEP010000003">
    <property type="protein sequence ID" value="MCL1635681.1"/>
    <property type="molecule type" value="Genomic_DNA"/>
</dbReference>
<reference evidence="2 3" key="1">
    <citation type="submission" date="2022-05" db="EMBL/GenBank/DDBJ databases">
        <title>Luteimonas sp. SX5, whole genome shotgun sequencing project.</title>
        <authorList>
            <person name="Zhao G."/>
            <person name="Shen L."/>
        </authorList>
    </citation>
    <scope>NUCLEOTIDE SEQUENCE [LARGE SCALE GENOMIC DNA]</scope>
    <source>
        <strain evidence="2 3">SX5</strain>
    </source>
</reference>
<gene>
    <name evidence="2" type="ORF">M2650_13715</name>
</gene>
<name>A0ABT0MLC5_9GAMM</name>
<feature type="region of interest" description="Disordered" evidence="1">
    <location>
        <begin position="45"/>
        <end position="72"/>
    </location>
</feature>
<evidence type="ECO:0000313" key="3">
    <source>
        <dbReference type="Proteomes" id="UP001431217"/>
    </source>
</evidence>
<keyword evidence="3" id="KW-1185">Reference proteome</keyword>